<dbReference type="Gene3D" id="3.40.1800.20">
    <property type="match status" value="1"/>
</dbReference>
<dbReference type="InterPro" id="IPR013087">
    <property type="entry name" value="Znf_C2H2_type"/>
</dbReference>
<evidence type="ECO:0000313" key="6">
    <source>
        <dbReference type="Proteomes" id="UP000075920"/>
    </source>
</evidence>
<evidence type="ECO:0000256" key="2">
    <source>
        <dbReference type="PROSITE-ProRule" id="PRU01263"/>
    </source>
</evidence>
<evidence type="ECO:0000259" key="4">
    <source>
        <dbReference type="PROSITE" id="PS51915"/>
    </source>
</evidence>
<dbReference type="Pfam" id="PF07776">
    <property type="entry name" value="zf-AD"/>
    <property type="match status" value="1"/>
</dbReference>
<dbReference type="PROSITE" id="PS00028">
    <property type="entry name" value="ZINC_FINGER_C2H2_1"/>
    <property type="match status" value="1"/>
</dbReference>
<dbReference type="EnsemblMetazoa" id="AMIN003532-RA">
    <property type="protein sequence ID" value="AMIN003532-PA"/>
    <property type="gene ID" value="AMIN003532"/>
</dbReference>
<evidence type="ECO:0000256" key="1">
    <source>
        <dbReference type="PROSITE-ProRule" id="PRU00042"/>
    </source>
</evidence>
<dbReference type="Pfam" id="PF00096">
    <property type="entry name" value="zf-C2H2"/>
    <property type="match status" value="1"/>
</dbReference>
<proteinExistence type="predicted"/>
<evidence type="ECO:0000259" key="3">
    <source>
        <dbReference type="PROSITE" id="PS50157"/>
    </source>
</evidence>
<dbReference type="VEuPathDB" id="VectorBase:AMIN003532"/>
<keyword evidence="2" id="KW-0862">Zinc</keyword>
<name>A0A182VZM7_9DIPT</name>
<dbReference type="GO" id="GO:0005634">
    <property type="term" value="C:nucleus"/>
    <property type="evidence" value="ECO:0007669"/>
    <property type="project" value="InterPro"/>
</dbReference>
<dbReference type="STRING" id="112268.A0A182VZM7"/>
<dbReference type="Gene3D" id="3.30.160.60">
    <property type="entry name" value="Classic Zinc Finger"/>
    <property type="match status" value="1"/>
</dbReference>
<organism evidence="5 6">
    <name type="scientific">Anopheles minimus</name>
    <dbReference type="NCBI Taxonomy" id="112268"/>
    <lineage>
        <taxon>Eukaryota</taxon>
        <taxon>Metazoa</taxon>
        <taxon>Ecdysozoa</taxon>
        <taxon>Arthropoda</taxon>
        <taxon>Hexapoda</taxon>
        <taxon>Insecta</taxon>
        <taxon>Pterygota</taxon>
        <taxon>Neoptera</taxon>
        <taxon>Endopterygota</taxon>
        <taxon>Diptera</taxon>
        <taxon>Nematocera</taxon>
        <taxon>Culicoidea</taxon>
        <taxon>Culicidae</taxon>
        <taxon>Anophelinae</taxon>
        <taxon>Anopheles</taxon>
    </lineage>
</organism>
<dbReference type="SMART" id="SM00355">
    <property type="entry name" value="ZnF_C2H2"/>
    <property type="match status" value="2"/>
</dbReference>
<feature type="binding site" evidence="2">
    <location>
        <position position="67"/>
    </location>
    <ligand>
        <name>Zn(2+)</name>
        <dbReference type="ChEBI" id="CHEBI:29105"/>
    </ligand>
</feature>
<dbReference type="InterPro" id="IPR012934">
    <property type="entry name" value="Znf_AD"/>
</dbReference>
<dbReference type="PROSITE" id="PS51915">
    <property type="entry name" value="ZAD"/>
    <property type="match status" value="1"/>
</dbReference>
<dbReference type="GO" id="GO:0008270">
    <property type="term" value="F:zinc ion binding"/>
    <property type="evidence" value="ECO:0007669"/>
    <property type="project" value="UniProtKB-UniRule"/>
</dbReference>
<sequence>MTTITLPRDDVTKFCRFCLSEINLLNVIGSSPAEQEAHSELLRLVSNYLKLKFQPEKDFPSAVCEMCIGLLHDFDTMYKNAHDYNYALRLLSKCPKISDIESEIPVNTIEPDLGNNLESSPLVYIDMGSNTLERELVVTNGLDGQIVLEDVPCNDTDEQEAQIDVYHVDGQLQHIVMEGGTCIEVQTEEPPKPTKPRTHLLNASLAKLGTNALVRKRIAPPNAAASSPQLPKKPVPTKPVSLPVYSAPARTLNAEANLKTQPPNRLVGQHKQYVAAAPKQLYRCNHCSNLFVELANLYSHNCPKRQQEIIHNNAMRPAMVSGDGQRIQCKMCNMSYRTKLLYQKHEYEAHGIRNENFGIKCTICHKLFSQRQDYQLHMRAIHPVQGMSFVKVHSQ</sequence>
<keyword evidence="6" id="KW-1185">Reference proteome</keyword>
<evidence type="ECO:0000313" key="5">
    <source>
        <dbReference type="EnsemblMetazoa" id="AMIN003532-PA"/>
    </source>
</evidence>
<dbReference type="SUPFAM" id="SSF57716">
    <property type="entry name" value="Glucocorticoid receptor-like (DNA-binding domain)"/>
    <property type="match status" value="1"/>
</dbReference>
<accession>A0A182VZM7</accession>
<keyword evidence="1" id="KW-0863">Zinc-finger</keyword>
<feature type="domain" description="C2H2-type" evidence="3">
    <location>
        <begin position="359"/>
        <end position="382"/>
    </location>
</feature>
<feature type="binding site" evidence="2">
    <location>
        <position position="64"/>
    </location>
    <ligand>
        <name>Zn(2+)</name>
        <dbReference type="ChEBI" id="CHEBI:29105"/>
    </ligand>
</feature>
<reference evidence="6" key="1">
    <citation type="submission" date="2013-03" db="EMBL/GenBank/DDBJ databases">
        <title>The Genome Sequence of Anopheles minimus MINIMUS1.</title>
        <authorList>
            <consortium name="The Broad Institute Genomics Platform"/>
            <person name="Neafsey D.E."/>
            <person name="Walton C."/>
            <person name="Walker B."/>
            <person name="Young S.K."/>
            <person name="Zeng Q."/>
            <person name="Gargeya S."/>
            <person name="Fitzgerald M."/>
            <person name="Haas B."/>
            <person name="Abouelleil A."/>
            <person name="Allen A.W."/>
            <person name="Alvarado L."/>
            <person name="Arachchi H.M."/>
            <person name="Berlin A.M."/>
            <person name="Chapman S.B."/>
            <person name="Gainer-Dewar J."/>
            <person name="Goldberg J."/>
            <person name="Griggs A."/>
            <person name="Gujja S."/>
            <person name="Hansen M."/>
            <person name="Howarth C."/>
            <person name="Imamovic A."/>
            <person name="Ireland A."/>
            <person name="Larimer J."/>
            <person name="McCowan C."/>
            <person name="Murphy C."/>
            <person name="Pearson M."/>
            <person name="Poon T.W."/>
            <person name="Priest M."/>
            <person name="Roberts A."/>
            <person name="Saif S."/>
            <person name="Shea T."/>
            <person name="Sisk P."/>
            <person name="Sykes S."/>
            <person name="Wortman J."/>
            <person name="Nusbaum C."/>
            <person name="Birren B."/>
        </authorList>
    </citation>
    <scope>NUCLEOTIDE SEQUENCE [LARGE SCALE GENOMIC DNA]</scope>
    <source>
        <strain evidence="6">MINIMUS1</strain>
    </source>
</reference>
<feature type="binding site" evidence="2">
    <location>
        <position position="15"/>
    </location>
    <ligand>
        <name>Zn(2+)</name>
        <dbReference type="ChEBI" id="CHEBI:29105"/>
    </ligand>
</feature>
<feature type="domain" description="ZAD" evidence="4">
    <location>
        <begin position="13"/>
        <end position="91"/>
    </location>
</feature>
<dbReference type="SMART" id="SM00868">
    <property type="entry name" value="zf-AD"/>
    <property type="match status" value="1"/>
</dbReference>
<dbReference type="Proteomes" id="UP000075920">
    <property type="component" value="Unassembled WGS sequence"/>
</dbReference>
<dbReference type="PROSITE" id="PS50157">
    <property type="entry name" value="ZINC_FINGER_C2H2_2"/>
    <property type="match status" value="1"/>
</dbReference>
<protein>
    <submittedName>
        <fullName evidence="5">Uncharacterized protein</fullName>
    </submittedName>
</protein>
<keyword evidence="2" id="KW-0479">Metal-binding</keyword>
<dbReference type="AlphaFoldDB" id="A0A182VZM7"/>
<reference evidence="5" key="2">
    <citation type="submission" date="2020-05" db="UniProtKB">
        <authorList>
            <consortium name="EnsemblMetazoa"/>
        </authorList>
    </citation>
    <scope>IDENTIFICATION</scope>
    <source>
        <strain evidence="5">MINIMUS1</strain>
    </source>
</reference>
<feature type="binding site" evidence="2">
    <location>
        <position position="18"/>
    </location>
    <ligand>
        <name>Zn(2+)</name>
        <dbReference type="ChEBI" id="CHEBI:29105"/>
    </ligand>
</feature>